<dbReference type="EC" id="2.5.1.141" evidence="3 14"/>
<dbReference type="HAMAP" id="MF_00154">
    <property type="entry name" value="CyoE_CtaB"/>
    <property type="match status" value="1"/>
</dbReference>
<comment type="catalytic activity">
    <reaction evidence="13 14">
        <text>heme b + (2E,6E)-farnesyl diphosphate + H2O = Fe(II)-heme o + diphosphate</text>
        <dbReference type="Rhea" id="RHEA:28070"/>
        <dbReference type="ChEBI" id="CHEBI:15377"/>
        <dbReference type="ChEBI" id="CHEBI:33019"/>
        <dbReference type="ChEBI" id="CHEBI:60344"/>
        <dbReference type="ChEBI" id="CHEBI:60530"/>
        <dbReference type="ChEBI" id="CHEBI:175763"/>
        <dbReference type="EC" id="2.5.1.141"/>
    </reaction>
</comment>
<evidence type="ECO:0000256" key="5">
    <source>
        <dbReference type="ARBA" id="ARBA00022679"/>
    </source>
</evidence>
<dbReference type="EMBL" id="BMHA01000009">
    <property type="protein sequence ID" value="GGI07668.1"/>
    <property type="molecule type" value="Genomic_DNA"/>
</dbReference>
<evidence type="ECO:0000313" key="15">
    <source>
        <dbReference type="EMBL" id="GGI07668.1"/>
    </source>
</evidence>
<evidence type="ECO:0000256" key="13">
    <source>
        <dbReference type="ARBA" id="ARBA00047690"/>
    </source>
</evidence>
<evidence type="ECO:0000256" key="9">
    <source>
        <dbReference type="ARBA" id="ARBA00023136"/>
    </source>
</evidence>
<evidence type="ECO:0000256" key="3">
    <source>
        <dbReference type="ARBA" id="ARBA00012292"/>
    </source>
</evidence>
<proteinExistence type="inferred from homology"/>
<feature type="transmembrane region" description="Helical" evidence="14">
    <location>
        <begin position="97"/>
        <end position="114"/>
    </location>
</feature>
<reference evidence="15" key="1">
    <citation type="journal article" date="2014" name="Int. J. Syst. Evol. Microbiol.">
        <title>Complete genome sequence of Corynebacterium casei LMG S-19264T (=DSM 44701T), isolated from a smear-ripened cheese.</title>
        <authorList>
            <consortium name="US DOE Joint Genome Institute (JGI-PGF)"/>
            <person name="Walter F."/>
            <person name="Albersmeier A."/>
            <person name="Kalinowski J."/>
            <person name="Ruckert C."/>
        </authorList>
    </citation>
    <scope>NUCLEOTIDE SEQUENCE</scope>
    <source>
        <strain evidence="15">CGMCC 1.14988</strain>
    </source>
</reference>
<dbReference type="GO" id="GO:0048034">
    <property type="term" value="P:heme O biosynthetic process"/>
    <property type="evidence" value="ECO:0007669"/>
    <property type="project" value="UniProtKB-UniRule"/>
</dbReference>
<dbReference type="UniPathway" id="UPA00834">
    <property type="reaction ID" value="UER00712"/>
</dbReference>
<evidence type="ECO:0000256" key="10">
    <source>
        <dbReference type="ARBA" id="ARBA00030253"/>
    </source>
</evidence>
<comment type="subcellular location">
    <subcellularLocation>
        <location evidence="1 14">Cell membrane</location>
        <topology evidence="1 14">Multi-pass membrane protein</topology>
    </subcellularLocation>
</comment>
<comment type="function">
    <text evidence="14">Converts heme B (protoheme IX) to heme O by substitution of the vinyl group on carbon 2 of heme B porphyrin ring with a hydroxyethyl farnesyl side group.</text>
</comment>
<dbReference type="InterPro" id="IPR000537">
    <property type="entry name" value="UbiA_prenyltransferase"/>
</dbReference>
<dbReference type="CDD" id="cd13957">
    <property type="entry name" value="PT_UbiA_Cox10"/>
    <property type="match status" value="1"/>
</dbReference>
<feature type="transmembrane region" description="Helical" evidence="14">
    <location>
        <begin position="48"/>
        <end position="67"/>
    </location>
</feature>
<comment type="pathway">
    <text evidence="2 14">Porphyrin-containing compound metabolism; heme O biosynthesis; heme O from protoheme: step 1/1.</text>
</comment>
<evidence type="ECO:0000256" key="14">
    <source>
        <dbReference type="HAMAP-Rule" id="MF_00154"/>
    </source>
</evidence>
<dbReference type="Pfam" id="PF01040">
    <property type="entry name" value="UbiA"/>
    <property type="match status" value="1"/>
</dbReference>
<dbReference type="RefSeq" id="WP_130651117.1">
    <property type="nucleotide sequence ID" value="NZ_BMHA01000009.1"/>
</dbReference>
<organism evidence="15 16">
    <name type="scientific">Egicoccus halophilus</name>
    <dbReference type="NCBI Taxonomy" id="1670830"/>
    <lineage>
        <taxon>Bacteria</taxon>
        <taxon>Bacillati</taxon>
        <taxon>Actinomycetota</taxon>
        <taxon>Nitriliruptoria</taxon>
        <taxon>Egicoccales</taxon>
        <taxon>Egicoccaceae</taxon>
        <taxon>Egicoccus</taxon>
    </lineage>
</organism>
<evidence type="ECO:0000256" key="2">
    <source>
        <dbReference type="ARBA" id="ARBA00004919"/>
    </source>
</evidence>
<accession>A0A8J3ABN2</accession>
<evidence type="ECO:0000256" key="11">
    <source>
        <dbReference type="ARBA" id="ARBA00040810"/>
    </source>
</evidence>
<keyword evidence="7 14" id="KW-1133">Transmembrane helix</keyword>
<dbReference type="Proteomes" id="UP000650511">
    <property type="component" value="Unassembled WGS sequence"/>
</dbReference>
<dbReference type="PANTHER" id="PTHR43448">
    <property type="entry name" value="PROTOHEME IX FARNESYLTRANSFERASE, MITOCHONDRIAL"/>
    <property type="match status" value="1"/>
</dbReference>
<keyword evidence="16" id="KW-1185">Reference proteome</keyword>
<evidence type="ECO:0000313" key="16">
    <source>
        <dbReference type="Proteomes" id="UP000650511"/>
    </source>
</evidence>
<reference evidence="15" key="2">
    <citation type="submission" date="2020-09" db="EMBL/GenBank/DDBJ databases">
        <authorList>
            <person name="Sun Q."/>
            <person name="Zhou Y."/>
        </authorList>
    </citation>
    <scope>NUCLEOTIDE SEQUENCE</scope>
    <source>
        <strain evidence="15">CGMCC 1.14988</strain>
    </source>
</reference>
<feature type="transmembrane region" description="Helical" evidence="14">
    <location>
        <begin position="276"/>
        <end position="296"/>
    </location>
</feature>
<dbReference type="OrthoDB" id="9814417at2"/>
<sequence>MHTAGRYESRRATLRRYLLVTKPRIIELLLVTTVPSMVVAARGWPGTWLVIATVLGGTMSAGSANALNNEIDRDIDRIMARTSARPTATDEVPQGHALRLGLVLGVAGFAWLWGFVNLTAALLATSAILFYVFVYTLGLKRRTSQAVVIGGAAGCVPVLTGWVAVPGATLADPTPWLLFALMFWWQPPHFWALAMKYREDYARAGLPMLTVVHGNDEATRHILLYSYLLLSIVLLTVVGAGLGWMFAVVALGMTAGWLVLAHRLRRTRTIGDAMKLFHYSTIYVAVVFVAAAVDAVL</sequence>
<comment type="similarity">
    <text evidence="14">Belongs to the UbiA prenyltransferase family. Protoheme IX farnesyltransferase subfamily.</text>
</comment>
<keyword evidence="8 14" id="KW-0350">Heme biosynthesis</keyword>
<dbReference type="AlphaFoldDB" id="A0A8J3ABN2"/>
<dbReference type="InterPro" id="IPR006369">
    <property type="entry name" value="Protohaem_IX_farnesylTrfase"/>
</dbReference>
<evidence type="ECO:0000256" key="12">
    <source>
        <dbReference type="ARBA" id="ARBA00042475"/>
    </source>
</evidence>
<feature type="transmembrane region" description="Helical" evidence="14">
    <location>
        <begin position="244"/>
        <end position="264"/>
    </location>
</feature>
<dbReference type="PANTHER" id="PTHR43448:SF7">
    <property type="entry name" value="4-HYDROXYBENZOATE SOLANESYLTRANSFERASE"/>
    <property type="match status" value="1"/>
</dbReference>
<dbReference type="Gene3D" id="1.10.357.140">
    <property type="entry name" value="UbiA prenyltransferase"/>
    <property type="match status" value="1"/>
</dbReference>
<evidence type="ECO:0000256" key="4">
    <source>
        <dbReference type="ARBA" id="ARBA00022475"/>
    </source>
</evidence>
<gene>
    <name evidence="15" type="primary">cyoE</name>
    <name evidence="14" type="synonym">ctaB</name>
    <name evidence="15" type="ORF">GCM10011354_25240</name>
</gene>
<keyword evidence="5 14" id="KW-0808">Transferase</keyword>
<keyword evidence="4 14" id="KW-1003">Cell membrane</keyword>
<evidence type="ECO:0000256" key="7">
    <source>
        <dbReference type="ARBA" id="ARBA00022989"/>
    </source>
</evidence>
<dbReference type="GO" id="GO:0005886">
    <property type="term" value="C:plasma membrane"/>
    <property type="evidence" value="ECO:0007669"/>
    <property type="project" value="UniProtKB-SubCell"/>
</dbReference>
<feature type="transmembrane region" description="Helical" evidence="14">
    <location>
        <begin position="120"/>
        <end position="139"/>
    </location>
</feature>
<keyword evidence="6 14" id="KW-0812">Transmembrane</keyword>
<name>A0A8J3ABN2_9ACTN</name>
<evidence type="ECO:0000256" key="8">
    <source>
        <dbReference type="ARBA" id="ARBA00023133"/>
    </source>
</evidence>
<comment type="miscellaneous">
    <text evidence="14">Carbon 2 of the heme B porphyrin ring is defined according to the Fischer nomenclature.</text>
</comment>
<dbReference type="GO" id="GO:0008495">
    <property type="term" value="F:protoheme IX farnesyltransferase activity"/>
    <property type="evidence" value="ECO:0007669"/>
    <property type="project" value="UniProtKB-UniRule"/>
</dbReference>
<dbReference type="NCBIfam" id="TIGR01473">
    <property type="entry name" value="cyoE_ctaB"/>
    <property type="match status" value="1"/>
</dbReference>
<evidence type="ECO:0000256" key="6">
    <source>
        <dbReference type="ARBA" id="ARBA00022692"/>
    </source>
</evidence>
<dbReference type="NCBIfam" id="NF003349">
    <property type="entry name" value="PRK04375.1-2"/>
    <property type="match status" value="1"/>
</dbReference>
<feature type="transmembrane region" description="Helical" evidence="14">
    <location>
        <begin position="25"/>
        <end position="42"/>
    </location>
</feature>
<dbReference type="InterPro" id="IPR044878">
    <property type="entry name" value="UbiA_sf"/>
</dbReference>
<feature type="transmembrane region" description="Helical" evidence="14">
    <location>
        <begin position="176"/>
        <end position="194"/>
    </location>
</feature>
<protein>
    <recommendedName>
        <fullName evidence="11 14">Protoheme IX farnesyltransferase</fullName>
        <ecNumber evidence="3 14">2.5.1.141</ecNumber>
    </recommendedName>
    <alternativeName>
        <fullName evidence="12 14">Heme B farnesyltransferase</fullName>
    </alternativeName>
    <alternativeName>
        <fullName evidence="10 14">Heme O synthase</fullName>
    </alternativeName>
</protein>
<feature type="transmembrane region" description="Helical" evidence="14">
    <location>
        <begin position="146"/>
        <end position="164"/>
    </location>
</feature>
<dbReference type="Gene3D" id="1.20.120.1780">
    <property type="entry name" value="UbiA prenyltransferase"/>
    <property type="match status" value="1"/>
</dbReference>
<evidence type="ECO:0000256" key="1">
    <source>
        <dbReference type="ARBA" id="ARBA00004651"/>
    </source>
</evidence>
<feature type="transmembrane region" description="Helical" evidence="14">
    <location>
        <begin position="222"/>
        <end position="238"/>
    </location>
</feature>
<comment type="caution">
    <text evidence="15">The sequence shown here is derived from an EMBL/GenBank/DDBJ whole genome shotgun (WGS) entry which is preliminary data.</text>
</comment>
<keyword evidence="9 14" id="KW-0472">Membrane</keyword>